<evidence type="ECO:0000313" key="3">
    <source>
        <dbReference type="Proteomes" id="UP000321026"/>
    </source>
</evidence>
<protein>
    <submittedName>
        <fullName evidence="2">Uncharacterized protein</fullName>
    </submittedName>
</protein>
<dbReference type="Gene3D" id="1.10.10.60">
    <property type="entry name" value="Homeodomain-like"/>
    <property type="match status" value="1"/>
</dbReference>
<dbReference type="InterPro" id="IPR048683">
    <property type="entry name" value="Sf6_terminase"/>
</dbReference>
<feature type="region of interest" description="Disordered" evidence="1">
    <location>
        <begin position="125"/>
        <end position="177"/>
    </location>
</feature>
<sequence length="177" mass="20502">MSWTREDVRHRICELYNGKSLTEVIGEGYEYRASFFYYVFNDPELSAEYARAQEARAELFADQIVEISDNEIDPQKARNRIGTRQWYASKMQPKKYGERITHDVNQTVSITSALEDAKRRALPASYHKIEDGPQVPEYKPYSPKVKTDSQSVLDDKRTFEGIETGDADEIESDDIFK</sequence>
<comment type="caution">
    <text evidence="2">The sequence shown here is derived from an EMBL/GenBank/DDBJ whole genome shotgun (WGS) entry which is preliminary data.</text>
</comment>
<dbReference type="AlphaFoldDB" id="A0A5C7J856"/>
<proteinExistence type="predicted"/>
<reference evidence="2 3" key="1">
    <citation type="submission" date="2018-09" db="EMBL/GenBank/DDBJ databases">
        <title>Metagenome Assembled Genomes from an Advanced Water Purification Facility.</title>
        <authorList>
            <person name="Stamps B.W."/>
            <person name="Spear J.R."/>
        </authorList>
    </citation>
    <scope>NUCLEOTIDE SEQUENCE [LARGE SCALE GENOMIC DNA]</scope>
    <source>
        <strain evidence="2">Bin_63_2</strain>
    </source>
</reference>
<dbReference type="Proteomes" id="UP000321026">
    <property type="component" value="Unassembled WGS sequence"/>
</dbReference>
<dbReference type="Pfam" id="PF20901">
    <property type="entry name" value="Sf6_terminase"/>
    <property type="match status" value="1"/>
</dbReference>
<feature type="compositionally biased region" description="Acidic residues" evidence="1">
    <location>
        <begin position="163"/>
        <end position="177"/>
    </location>
</feature>
<name>A0A5C7J856_9BACT</name>
<evidence type="ECO:0000256" key="1">
    <source>
        <dbReference type="SAM" id="MobiDB-lite"/>
    </source>
</evidence>
<accession>A0A5C7J856</accession>
<dbReference type="EMBL" id="SSDS01000041">
    <property type="protein sequence ID" value="TXG77603.1"/>
    <property type="molecule type" value="Genomic_DNA"/>
</dbReference>
<gene>
    <name evidence="2" type="ORF">E6Q11_02420</name>
</gene>
<organism evidence="2 3">
    <name type="scientific">Candidatus Dojkabacteria bacterium</name>
    <dbReference type="NCBI Taxonomy" id="2099670"/>
    <lineage>
        <taxon>Bacteria</taxon>
        <taxon>Candidatus Dojkabacteria</taxon>
    </lineage>
</organism>
<evidence type="ECO:0000313" key="2">
    <source>
        <dbReference type="EMBL" id="TXG77603.1"/>
    </source>
</evidence>